<dbReference type="PROSITE" id="PS50076">
    <property type="entry name" value="DNAJ_2"/>
    <property type="match status" value="1"/>
</dbReference>
<feature type="region of interest" description="Disordered" evidence="1">
    <location>
        <begin position="269"/>
        <end position="292"/>
    </location>
</feature>
<dbReference type="EMBL" id="LGUA01000523">
    <property type="protein sequence ID" value="OAX81213.1"/>
    <property type="molecule type" value="Genomic_DNA"/>
</dbReference>
<dbReference type="PANTHER" id="PTHR44873">
    <property type="entry name" value="DNAJ HOMOLOG SUBFAMILY C MEMBER 30, MITOCHONDRIAL"/>
    <property type="match status" value="1"/>
</dbReference>
<dbReference type="InterPro" id="IPR001623">
    <property type="entry name" value="DnaJ_domain"/>
</dbReference>
<feature type="compositionally biased region" description="Low complexity" evidence="1">
    <location>
        <begin position="171"/>
        <end position="189"/>
    </location>
</feature>
<reference evidence="3 4" key="1">
    <citation type="submission" date="2015-07" db="EMBL/GenBank/DDBJ databases">
        <title>Emmonsia species relationships and genome sequence.</title>
        <authorList>
            <person name="Cuomo C.A."/>
            <person name="Schwartz I.S."/>
            <person name="Kenyon C."/>
            <person name="de Hoog G.S."/>
            <person name="Govender N.P."/>
            <person name="Botha A."/>
            <person name="Moreno L."/>
            <person name="de Vries M."/>
            <person name="Munoz J.F."/>
            <person name="Stielow J.B."/>
        </authorList>
    </citation>
    <scope>NUCLEOTIDE SEQUENCE [LARGE SCALE GENOMIC DNA]</scope>
    <source>
        <strain evidence="3 4">CBS 136260</strain>
    </source>
</reference>
<gene>
    <name evidence="3" type="ORF">ACJ72_04450</name>
</gene>
<dbReference type="CDD" id="cd06257">
    <property type="entry name" value="DnaJ"/>
    <property type="match status" value="1"/>
</dbReference>
<evidence type="ECO:0000259" key="2">
    <source>
        <dbReference type="PROSITE" id="PS50076"/>
    </source>
</evidence>
<dbReference type="OrthoDB" id="10250354at2759"/>
<dbReference type="SMART" id="SM00271">
    <property type="entry name" value="DnaJ"/>
    <property type="match status" value="1"/>
</dbReference>
<dbReference type="Gene3D" id="1.10.287.110">
    <property type="entry name" value="DnaJ domain"/>
    <property type="match status" value="1"/>
</dbReference>
<name>A0A1B7NWS1_9EURO</name>
<evidence type="ECO:0000313" key="4">
    <source>
        <dbReference type="Proteomes" id="UP000091918"/>
    </source>
</evidence>
<dbReference type="InterPro" id="IPR036869">
    <property type="entry name" value="J_dom_sf"/>
</dbReference>
<dbReference type="InterPro" id="IPR053025">
    <property type="entry name" value="Mito_ATP_Synthase-Asso"/>
</dbReference>
<sequence length="292" mass="32448">MLLRLHRLALSSPRGFLYPPLKPFRVGLRPFVHTAPLSADIHSASYYDILNVPVTATTSEIKKQFYALSLAHHPDRNPNDPAAHAKFSSISSAYHVLSHASRRARYDRDNNIHPVVQPSATTDPQHRKASYVGSRPPSGLRKERGPFHGPPPSFYAHGGYGAGNHPRHQRASNTASAASSTSSSDPESSFIYNNPVSHFDARSHFRTQSHEDERRRLRRHRAMEREKSRMQEQDGPIVKDAEGSMSMRFFAILTIVGLGALAASLGRTFGPQQPTPASARGRSTAKHYYAEK</sequence>
<feature type="region of interest" description="Disordered" evidence="1">
    <location>
        <begin position="104"/>
        <end position="194"/>
    </location>
</feature>
<keyword evidence="4" id="KW-1185">Reference proteome</keyword>
<dbReference type="PRINTS" id="PR00625">
    <property type="entry name" value="JDOMAIN"/>
</dbReference>
<organism evidence="3 4">
    <name type="scientific">Emergomyces africanus</name>
    <dbReference type="NCBI Taxonomy" id="1955775"/>
    <lineage>
        <taxon>Eukaryota</taxon>
        <taxon>Fungi</taxon>
        <taxon>Dikarya</taxon>
        <taxon>Ascomycota</taxon>
        <taxon>Pezizomycotina</taxon>
        <taxon>Eurotiomycetes</taxon>
        <taxon>Eurotiomycetidae</taxon>
        <taxon>Onygenales</taxon>
        <taxon>Ajellomycetaceae</taxon>
        <taxon>Emergomyces</taxon>
    </lineage>
</organism>
<dbReference type="SUPFAM" id="SSF46565">
    <property type="entry name" value="Chaperone J-domain"/>
    <property type="match status" value="1"/>
</dbReference>
<protein>
    <recommendedName>
        <fullName evidence="2">J domain-containing protein</fullName>
    </recommendedName>
</protein>
<proteinExistence type="predicted"/>
<feature type="domain" description="J" evidence="2">
    <location>
        <begin position="45"/>
        <end position="110"/>
    </location>
</feature>
<evidence type="ECO:0000256" key="1">
    <source>
        <dbReference type="SAM" id="MobiDB-lite"/>
    </source>
</evidence>
<dbReference type="AlphaFoldDB" id="A0A1B7NWS1"/>
<evidence type="ECO:0000313" key="3">
    <source>
        <dbReference type="EMBL" id="OAX81213.1"/>
    </source>
</evidence>
<dbReference type="Proteomes" id="UP000091918">
    <property type="component" value="Unassembled WGS sequence"/>
</dbReference>
<dbReference type="PANTHER" id="PTHR44873:SF1">
    <property type="entry name" value="DNAJ HOMOLOG SUBFAMILY C MEMBER 30, MITOCHONDRIAL"/>
    <property type="match status" value="1"/>
</dbReference>
<dbReference type="STRING" id="1658172.A0A1B7NWS1"/>
<dbReference type="Pfam" id="PF00226">
    <property type="entry name" value="DnaJ"/>
    <property type="match status" value="1"/>
</dbReference>
<accession>A0A1B7NWS1</accession>
<comment type="caution">
    <text evidence="3">The sequence shown here is derived from an EMBL/GenBank/DDBJ whole genome shotgun (WGS) entry which is preliminary data.</text>
</comment>